<dbReference type="GO" id="GO:0042128">
    <property type="term" value="P:nitrate assimilation"/>
    <property type="evidence" value="ECO:0007669"/>
    <property type="project" value="UniProtKB-KW"/>
</dbReference>
<dbReference type="GO" id="GO:0046872">
    <property type="term" value="F:metal ion binding"/>
    <property type="evidence" value="ECO:0007669"/>
    <property type="project" value="UniProtKB-KW"/>
</dbReference>
<keyword evidence="6 17" id="KW-0812">Transmembrane</keyword>
<evidence type="ECO:0000256" key="13">
    <source>
        <dbReference type="ARBA" id="ARBA00023136"/>
    </source>
</evidence>
<evidence type="ECO:0000256" key="11">
    <source>
        <dbReference type="ARBA" id="ARBA00023004"/>
    </source>
</evidence>
<keyword evidence="20" id="KW-1185">Reference proteome</keyword>
<dbReference type="InterPro" id="IPR023234">
    <property type="entry name" value="NarG-like_domain"/>
</dbReference>
<dbReference type="PANTHER" id="PTHR30598">
    <property type="entry name" value="NITRATE REDUCTASE PRIVATE CHAPERONE, REDOX ENZYME MATURATION PROTEIN REMP FAMILY"/>
    <property type="match status" value="1"/>
</dbReference>
<evidence type="ECO:0000256" key="9">
    <source>
        <dbReference type="ARBA" id="ARBA00022989"/>
    </source>
</evidence>
<evidence type="ECO:0000259" key="18">
    <source>
        <dbReference type="Pfam" id="PF02665"/>
    </source>
</evidence>
<evidence type="ECO:0000313" key="20">
    <source>
        <dbReference type="Proteomes" id="UP000244892"/>
    </source>
</evidence>
<dbReference type="EC" id="1.7.5.1" evidence="2"/>
<dbReference type="GO" id="GO:0019645">
    <property type="term" value="P:anaerobic electron transport chain"/>
    <property type="evidence" value="ECO:0007669"/>
    <property type="project" value="TreeGrafter"/>
</dbReference>
<dbReference type="SUPFAM" id="SSF103501">
    <property type="entry name" value="Respiratory nitrate reductase 1 gamma chain"/>
    <property type="match status" value="1"/>
</dbReference>
<dbReference type="GO" id="GO:0160182">
    <property type="term" value="F:nitrate reductase (quinone) activity"/>
    <property type="evidence" value="ECO:0007669"/>
    <property type="project" value="UniProtKB-EC"/>
</dbReference>
<dbReference type="NCBIfam" id="TIGR00351">
    <property type="entry name" value="narI"/>
    <property type="match status" value="1"/>
</dbReference>
<reference evidence="19 20" key="1">
    <citation type="submission" date="2018-05" db="EMBL/GenBank/DDBJ databases">
        <title>complete genome sequence of Aquabacterium olei NBRC 110486.</title>
        <authorList>
            <person name="Tang B."/>
            <person name="Chang J."/>
            <person name="Zhang L."/>
            <person name="Yang H."/>
        </authorList>
    </citation>
    <scope>NUCLEOTIDE SEQUENCE [LARGE SCALE GENOMIC DNA]</scope>
    <source>
        <strain evidence="19 20">NBRC 110486</strain>
        <plasmid evidence="20">Plasmid ptb101</plasmid>
    </source>
</reference>
<accession>A0A2U8FXA4</accession>
<keyword evidence="5 16" id="KW-0349">Heme</keyword>
<dbReference type="InterPro" id="IPR003816">
    <property type="entry name" value="Nitrate_red_gam"/>
</dbReference>
<dbReference type="FunFam" id="1.20.950.20:FF:000001">
    <property type="entry name" value="Respiratory nitrate reductase subunit gamma"/>
    <property type="match status" value="1"/>
</dbReference>
<dbReference type="InterPro" id="IPR036197">
    <property type="entry name" value="NarG-like_sf"/>
</dbReference>
<evidence type="ECO:0000256" key="3">
    <source>
        <dbReference type="ARBA" id="ARBA00022448"/>
    </source>
</evidence>
<feature type="binding site" description="axial binding residue" evidence="16">
    <location>
        <position position="66"/>
    </location>
    <ligand>
        <name>heme b</name>
        <dbReference type="ChEBI" id="CHEBI:60344"/>
        <label>2</label>
    </ligand>
    <ligandPart>
        <name>Fe</name>
        <dbReference type="ChEBI" id="CHEBI:18248"/>
    </ligandPart>
</feature>
<feature type="transmembrane region" description="Helical" evidence="17">
    <location>
        <begin position="89"/>
        <end position="110"/>
    </location>
</feature>
<dbReference type="Proteomes" id="UP000244892">
    <property type="component" value="Plasmid pTB101"/>
</dbReference>
<feature type="transmembrane region" description="Helical" evidence="17">
    <location>
        <begin position="130"/>
        <end position="149"/>
    </location>
</feature>
<dbReference type="PANTHER" id="PTHR30598:SF3">
    <property type="entry name" value="RESPIRATORY NITRATE REDUCTASE 1 GAMMA CHAIN"/>
    <property type="match status" value="1"/>
</dbReference>
<evidence type="ECO:0000256" key="8">
    <source>
        <dbReference type="ARBA" id="ARBA00022982"/>
    </source>
</evidence>
<comment type="subunit">
    <text evidence="15">Dimer of heterotrimers each composed of an alpha, a beta and a gamma chain. Alpha and beta are catalytic chains; gamma chains are involved in binding the enzyme complex to the cytoplasmic membrane.</text>
</comment>
<keyword evidence="11 16" id="KW-0408">Iron</keyword>
<protein>
    <recommendedName>
        <fullName evidence="2">nitrate reductase (quinone)</fullName>
        <ecNumber evidence="2">1.7.5.1</ecNumber>
    </recommendedName>
</protein>
<sequence>MSLTHQFFFGIYPYIAMVVFLLGSLVRFDRDQYTWRSESSQMLSGGLLRAGSNLFHLGIIGLFFGHLVGMLTPADLVHALGVTASQKQMLAVVAGGILGSVCLIGLLMLIARRLNDPRVRATSKPRDFVVLFWILGTLLLGLSTVPLSLQHRDGETMLQLMAWAQHIVTFRGDAPAMIADVSTVFKVHMVAGMTLFILFPFTRLVHVWSGFGSVGYIARPWQIVRSRRTGLPR</sequence>
<dbReference type="AlphaFoldDB" id="A0A2U8FXA4"/>
<keyword evidence="4" id="KW-1003">Cell membrane</keyword>
<feature type="transmembrane region" description="Helical" evidence="17">
    <location>
        <begin position="6"/>
        <end position="26"/>
    </location>
</feature>
<feature type="binding site" description="axial binding residue" evidence="16">
    <location>
        <position position="188"/>
    </location>
    <ligand>
        <name>heme b</name>
        <dbReference type="ChEBI" id="CHEBI:60344"/>
        <label>1</label>
    </ligand>
    <ligandPart>
        <name>Fe</name>
        <dbReference type="ChEBI" id="CHEBI:18248"/>
    </ligandPart>
</feature>
<keyword evidence="3" id="KW-0813">Transport</keyword>
<proteinExistence type="predicted"/>
<comment type="subcellular location">
    <subcellularLocation>
        <location evidence="1">Cell membrane</location>
        <topology evidence="1">Multi-pass membrane protein</topology>
    </subcellularLocation>
</comment>
<feature type="domain" description="NarG-like" evidence="18">
    <location>
        <begin position="5"/>
        <end position="227"/>
    </location>
</feature>
<evidence type="ECO:0000256" key="4">
    <source>
        <dbReference type="ARBA" id="ARBA00022475"/>
    </source>
</evidence>
<feature type="binding site" description="axial binding residue" evidence="16">
    <location>
        <position position="206"/>
    </location>
    <ligand>
        <name>heme b</name>
        <dbReference type="ChEBI" id="CHEBI:60344"/>
        <label>1</label>
    </ligand>
    <ligandPart>
        <name>Fe</name>
        <dbReference type="ChEBI" id="CHEBI:18248"/>
    </ligandPart>
</feature>
<evidence type="ECO:0000256" key="7">
    <source>
        <dbReference type="ARBA" id="ARBA00022723"/>
    </source>
</evidence>
<dbReference type="GO" id="GO:0020037">
    <property type="term" value="F:heme binding"/>
    <property type="evidence" value="ECO:0007669"/>
    <property type="project" value="TreeGrafter"/>
</dbReference>
<dbReference type="RefSeq" id="WP_109038637.1">
    <property type="nucleotide sequence ID" value="NZ_CP029211.1"/>
</dbReference>
<evidence type="ECO:0000313" key="19">
    <source>
        <dbReference type="EMBL" id="AWI55527.1"/>
    </source>
</evidence>
<evidence type="ECO:0000256" key="5">
    <source>
        <dbReference type="ARBA" id="ARBA00022617"/>
    </source>
</evidence>
<evidence type="ECO:0000256" key="1">
    <source>
        <dbReference type="ARBA" id="ARBA00004651"/>
    </source>
</evidence>
<evidence type="ECO:0000256" key="6">
    <source>
        <dbReference type="ARBA" id="ARBA00022692"/>
    </source>
</evidence>
<evidence type="ECO:0000256" key="14">
    <source>
        <dbReference type="ARBA" id="ARBA00048294"/>
    </source>
</evidence>
<dbReference type="Gene3D" id="1.20.950.20">
    <property type="entry name" value="Transmembrane di-heme cytochromes, Chain C"/>
    <property type="match status" value="1"/>
</dbReference>
<dbReference type="GO" id="GO:0009325">
    <property type="term" value="C:nitrate reductase complex"/>
    <property type="evidence" value="ECO:0007669"/>
    <property type="project" value="InterPro"/>
</dbReference>
<comment type="catalytic activity">
    <reaction evidence="14">
        <text>nitrate + a quinol = a quinone + nitrite + H2O</text>
        <dbReference type="Rhea" id="RHEA:56144"/>
        <dbReference type="ChEBI" id="CHEBI:15377"/>
        <dbReference type="ChEBI" id="CHEBI:16301"/>
        <dbReference type="ChEBI" id="CHEBI:17632"/>
        <dbReference type="ChEBI" id="CHEBI:24646"/>
        <dbReference type="ChEBI" id="CHEBI:132124"/>
        <dbReference type="EC" id="1.7.5.1"/>
    </reaction>
</comment>
<feature type="binding site" description="axial binding residue" evidence="16">
    <location>
        <position position="56"/>
    </location>
    <ligand>
        <name>heme b</name>
        <dbReference type="ChEBI" id="CHEBI:60344"/>
        <label>1</label>
    </ligand>
    <ligandPart>
        <name>Fe</name>
        <dbReference type="ChEBI" id="CHEBI:18248"/>
    </ligandPart>
</feature>
<keyword evidence="9 17" id="KW-1133">Transmembrane helix</keyword>
<geneLocation type="plasmid" evidence="20">
    <name>ptb101</name>
</geneLocation>
<evidence type="ECO:0000256" key="17">
    <source>
        <dbReference type="SAM" id="Phobius"/>
    </source>
</evidence>
<evidence type="ECO:0000256" key="16">
    <source>
        <dbReference type="PIRSR" id="PIRSR603816-1"/>
    </source>
</evidence>
<dbReference type="GO" id="GO:0009055">
    <property type="term" value="F:electron transfer activity"/>
    <property type="evidence" value="ECO:0007669"/>
    <property type="project" value="TreeGrafter"/>
</dbReference>
<keyword evidence="19" id="KW-0614">Plasmid</keyword>
<keyword evidence="7" id="KW-0479">Metal-binding</keyword>
<dbReference type="Pfam" id="PF02665">
    <property type="entry name" value="Nitrate_red_gam"/>
    <property type="match status" value="1"/>
</dbReference>
<dbReference type="EMBL" id="CP029211">
    <property type="protein sequence ID" value="AWI55527.1"/>
    <property type="molecule type" value="Genomic_DNA"/>
</dbReference>
<evidence type="ECO:0000256" key="12">
    <source>
        <dbReference type="ARBA" id="ARBA00023063"/>
    </source>
</evidence>
<gene>
    <name evidence="19" type="primary">narI</name>
    <name evidence="19" type="ORF">DEH84_18255</name>
</gene>
<feature type="transmembrane region" description="Helical" evidence="17">
    <location>
        <begin position="47"/>
        <end position="69"/>
    </location>
</feature>
<keyword evidence="10" id="KW-0560">Oxidoreductase</keyword>
<keyword evidence="12" id="KW-0534">Nitrate assimilation</keyword>
<keyword evidence="8" id="KW-0249">Electron transport</keyword>
<evidence type="ECO:0000256" key="15">
    <source>
        <dbReference type="ARBA" id="ARBA00063882"/>
    </source>
</evidence>
<name>A0A2U8FXA4_9BURK</name>
<evidence type="ECO:0000256" key="10">
    <source>
        <dbReference type="ARBA" id="ARBA00023002"/>
    </source>
</evidence>
<evidence type="ECO:0000256" key="2">
    <source>
        <dbReference type="ARBA" id="ARBA00012500"/>
    </source>
</evidence>
<keyword evidence="13 17" id="KW-0472">Membrane</keyword>
<dbReference type="KEGG" id="aon:DEH84_18255"/>
<dbReference type="InterPro" id="IPR051936">
    <property type="entry name" value="Heme-iron_electron_transfer"/>
</dbReference>
<feature type="transmembrane region" description="Helical" evidence="17">
    <location>
        <begin position="195"/>
        <end position="218"/>
    </location>
</feature>
<dbReference type="OrthoDB" id="9788113at2"/>
<organism evidence="19 20">
    <name type="scientific">Aquabacterium olei</name>
    <dbReference type="NCBI Taxonomy" id="1296669"/>
    <lineage>
        <taxon>Bacteria</taxon>
        <taxon>Pseudomonadati</taxon>
        <taxon>Pseudomonadota</taxon>
        <taxon>Betaproteobacteria</taxon>
        <taxon>Burkholderiales</taxon>
        <taxon>Aquabacterium</taxon>
    </lineage>
</organism>
<dbReference type="GO" id="GO:0005886">
    <property type="term" value="C:plasma membrane"/>
    <property type="evidence" value="ECO:0007669"/>
    <property type="project" value="UniProtKB-SubCell"/>
</dbReference>